<dbReference type="AlphaFoldDB" id="A3IVF2"/>
<evidence type="ECO:0000313" key="2">
    <source>
        <dbReference type="Proteomes" id="UP000003781"/>
    </source>
</evidence>
<accession>A3IVF2</accession>
<reference evidence="1 2" key="1">
    <citation type="submission" date="2007-03" db="EMBL/GenBank/DDBJ databases">
        <authorList>
            <person name="Stal L."/>
            <person name="Ferriera S."/>
            <person name="Johnson J."/>
            <person name="Kravitz S."/>
            <person name="Beeson K."/>
            <person name="Sutton G."/>
            <person name="Rogers Y.-H."/>
            <person name="Friedman R."/>
            <person name="Frazier M."/>
            <person name="Venter J.C."/>
        </authorList>
    </citation>
    <scope>NUCLEOTIDE SEQUENCE [LARGE SCALE GENOMIC DNA]</scope>
    <source>
        <strain evidence="1 2">CCY0110</strain>
    </source>
</reference>
<proteinExistence type="predicted"/>
<dbReference type="RefSeq" id="WP_008277362.1">
    <property type="nucleotide sequence ID" value="NZ_AAXW01000042.1"/>
</dbReference>
<gene>
    <name evidence="1" type="ORF">CY0110_09146</name>
</gene>
<sequence>MITSGAKTTNNVVILETHGYELKFYFDFSENIENYLVKTEIQFLTKAEFLQRVFVKSPKFIMRLDDLNRLSQYLKDHIKILETNPDHESYTFVDYSLTYQIQALCGEVSSNINASYFSICSMVNIGRTNPLNTSTYVGGESTINFNQVENFITSSETLLSSH</sequence>
<dbReference type="eggNOG" id="ENOG5033WCQ">
    <property type="taxonomic scope" value="Bacteria"/>
</dbReference>
<keyword evidence="2" id="KW-1185">Reference proteome</keyword>
<organism evidence="1 2">
    <name type="scientific">Crocosphaera chwakensis CCY0110</name>
    <dbReference type="NCBI Taxonomy" id="391612"/>
    <lineage>
        <taxon>Bacteria</taxon>
        <taxon>Bacillati</taxon>
        <taxon>Cyanobacteriota</taxon>
        <taxon>Cyanophyceae</taxon>
        <taxon>Oscillatoriophycideae</taxon>
        <taxon>Chroococcales</taxon>
        <taxon>Aphanothecaceae</taxon>
        <taxon>Crocosphaera</taxon>
        <taxon>Crocosphaera chwakensis</taxon>
    </lineage>
</organism>
<name>A3IVF2_9CHRO</name>
<protein>
    <submittedName>
        <fullName evidence="1">Uncharacterized protein</fullName>
    </submittedName>
</protein>
<comment type="caution">
    <text evidence="1">The sequence shown here is derived from an EMBL/GenBank/DDBJ whole genome shotgun (WGS) entry which is preliminary data.</text>
</comment>
<dbReference type="EMBL" id="AAXW01000042">
    <property type="protein sequence ID" value="EAZ89524.1"/>
    <property type="molecule type" value="Genomic_DNA"/>
</dbReference>
<dbReference type="Proteomes" id="UP000003781">
    <property type="component" value="Unassembled WGS sequence"/>
</dbReference>
<evidence type="ECO:0000313" key="1">
    <source>
        <dbReference type="EMBL" id="EAZ89524.1"/>
    </source>
</evidence>
<dbReference type="OrthoDB" id="9932345at2"/>